<feature type="transmembrane region" description="Helical" evidence="6">
    <location>
        <begin position="106"/>
        <end position="130"/>
    </location>
</feature>
<keyword evidence="3 6" id="KW-1133">Transmembrane helix</keyword>
<evidence type="ECO:0000256" key="4">
    <source>
        <dbReference type="ARBA" id="ARBA00023136"/>
    </source>
</evidence>
<evidence type="ECO:0000256" key="5">
    <source>
        <dbReference type="ARBA" id="ARBA00038359"/>
    </source>
</evidence>
<dbReference type="InterPro" id="IPR049326">
    <property type="entry name" value="Rhodopsin_dom_fungi"/>
</dbReference>
<dbReference type="AlphaFoldDB" id="A0A2V1DTB3"/>
<proteinExistence type="inferred from homology"/>
<protein>
    <recommendedName>
        <fullName evidence="7">Rhodopsin domain-containing protein</fullName>
    </recommendedName>
</protein>
<dbReference type="PANTHER" id="PTHR33048:SF129">
    <property type="entry name" value="INTEGRAL MEMBRANE PROTEIN-RELATED"/>
    <property type="match status" value="1"/>
</dbReference>
<dbReference type="OrthoDB" id="5022096at2759"/>
<evidence type="ECO:0000256" key="1">
    <source>
        <dbReference type="ARBA" id="ARBA00004141"/>
    </source>
</evidence>
<dbReference type="GO" id="GO:0016020">
    <property type="term" value="C:membrane"/>
    <property type="evidence" value="ECO:0007669"/>
    <property type="project" value="UniProtKB-SubCell"/>
</dbReference>
<feature type="non-terminal residue" evidence="8">
    <location>
        <position position="1"/>
    </location>
</feature>
<feature type="transmembrane region" description="Helical" evidence="6">
    <location>
        <begin position="142"/>
        <end position="162"/>
    </location>
</feature>
<reference evidence="8 9" key="1">
    <citation type="journal article" date="2018" name="Sci. Rep.">
        <title>Comparative genomics provides insights into the lifestyle and reveals functional heterogeneity of dark septate endophytic fungi.</title>
        <authorList>
            <person name="Knapp D.G."/>
            <person name="Nemeth J.B."/>
            <person name="Barry K."/>
            <person name="Hainaut M."/>
            <person name="Henrissat B."/>
            <person name="Johnson J."/>
            <person name="Kuo A."/>
            <person name="Lim J.H.P."/>
            <person name="Lipzen A."/>
            <person name="Nolan M."/>
            <person name="Ohm R.A."/>
            <person name="Tamas L."/>
            <person name="Grigoriev I.V."/>
            <person name="Spatafora J.W."/>
            <person name="Nagy L.G."/>
            <person name="Kovacs G.M."/>
        </authorList>
    </citation>
    <scope>NUCLEOTIDE SEQUENCE [LARGE SCALE GENOMIC DNA]</scope>
    <source>
        <strain evidence="8 9">DSE2036</strain>
    </source>
</reference>
<dbReference type="Pfam" id="PF20684">
    <property type="entry name" value="Fung_rhodopsin"/>
    <property type="match status" value="1"/>
</dbReference>
<sequence length="201" mass="23020">AAISLGFGRYQYYLSPGAMPKIMKHFFVLGFGGFWASALARMSIGSMLLRFEISNNWRVVVKILIFIQLCLPTSHTIMALIRCRPIRAFWEPVPGGVCLSNHRTVIYGYTASGIGMLSDLVFAVLPLYFIWSLHRPVMERTLMSILMTLGTLAAMIDVYLIYKVIVWDMAKDDPRDWVPLFWWYRVEEIVLILAACTPFLK</sequence>
<organism evidence="8 9">
    <name type="scientific">Periconia macrospinosa</name>
    <dbReference type="NCBI Taxonomy" id="97972"/>
    <lineage>
        <taxon>Eukaryota</taxon>
        <taxon>Fungi</taxon>
        <taxon>Dikarya</taxon>
        <taxon>Ascomycota</taxon>
        <taxon>Pezizomycotina</taxon>
        <taxon>Dothideomycetes</taxon>
        <taxon>Pleosporomycetidae</taxon>
        <taxon>Pleosporales</taxon>
        <taxon>Massarineae</taxon>
        <taxon>Periconiaceae</taxon>
        <taxon>Periconia</taxon>
    </lineage>
</organism>
<evidence type="ECO:0000313" key="9">
    <source>
        <dbReference type="Proteomes" id="UP000244855"/>
    </source>
</evidence>
<evidence type="ECO:0000256" key="3">
    <source>
        <dbReference type="ARBA" id="ARBA00022989"/>
    </source>
</evidence>
<evidence type="ECO:0000256" key="2">
    <source>
        <dbReference type="ARBA" id="ARBA00022692"/>
    </source>
</evidence>
<keyword evidence="9" id="KW-1185">Reference proteome</keyword>
<evidence type="ECO:0000313" key="8">
    <source>
        <dbReference type="EMBL" id="PVI01417.1"/>
    </source>
</evidence>
<feature type="non-terminal residue" evidence="8">
    <location>
        <position position="201"/>
    </location>
</feature>
<dbReference type="EMBL" id="KZ805358">
    <property type="protein sequence ID" value="PVI01417.1"/>
    <property type="molecule type" value="Genomic_DNA"/>
</dbReference>
<feature type="domain" description="Rhodopsin" evidence="7">
    <location>
        <begin position="2"/>
        <end position="201"/>
    </location>
</feature>
<accession>A0A2V1DTB3</accession>
<feature type="transmembrane region" description="Helical" evidence="6">
    <location>
        <begin position="60"/>
        <end position="81"/>
    </location>
</feature>
<name>A0A2V1DTB3_9PLEO</name>
<dbReference type="PANTHER" id="PTHR33048">
    <property type="entry name" value="PTH11-LIKE INTEGRAL MEMBRANE PROTEIN (AFU_ORTHOLOGUE AFUA_5G11245)"/>
    <property type="match status" value="1"/>
</dbReference>
<evidence type="ECO:0000256" key="6">
    <source>
        <dbReference type="SAM" id="Phobius"/>
    </source>
</evidence>
<comment type="similarity">
    <text evidence="5">Belongs to the SAT4 family.</text>
</comment>
<gene>
    <name evidence="8" type="ORF">DM02DRAFT_467816</name>
</gene>
<keyword evidence="4 6" id="KW-0472">Membrane</keyword>
<keyword evidence="2 6" id="KW-0812">Transmembrane</keyword>
<dbReference type="Proteomes" id="UP000244855">
    <property type="component" value="Unassembled WGS sequence"/>
</dbReference>
<comment type="subcellular location">
    <subcellularLocation>
        <location evidence="1">Membrane</location>
        <topology evidence="1">Multi-pass membrane protein</topology>
    </subcellularLocation>
</comment>
<evidence type="ECO:0000259" key="7">
    <source>
        <dbReference type="Pfam" id="PF20684"/>
    </source>
</evidence>
<dbReference type="InterPro" id="IPR052337">
    <property type="entry name" value="SAT4-like"/>
</dbReference>
<feature type="transmembrane region" description="Helical" evidence="6">
    <location>
        <begin position="22"/>
        <end position="40"/>
    </location>
</feature>